<reference evidence="2 3" key="1">
    <citation type="submission" date="2019-06" db="EMBL/GenBank/DDBJ databases">
        <title>Sorghum-associated microbial communities from plants grown in Nebraska, USA.</title>
        <authorList>
            <person name="Schachtman D."/>
        </authorList>
    </citation>
    <scope>NUCLEOTIDE SEQUENCE [LARGE SCALE GENOMIC DNA]</scope>
    <source>
        <strain evidence="2 3">1209</strain>
    </source>
</reference>
<evidence type="ECO:0000313" key="2">
    <source>
        <dbReference type="EMBL" id="TWF31707.1"/>
    </source>
</evidence>
<keyword evidence="3" id="KW-1185">Reference proteome</keyword>
<dbReference type="Proteomes" id="UP000320811">
    <property type="component" value="Unassembled WGS sequence"/>
</dbReference>
<dbReference type="Pfam" id="PF21781">
    <property type="entry name" value="DUF6876"/>
    <property type="match status" value="1"/>
</dbReference>
<dbReference type="EMBL" id="VIWO01000018">
    <property type="protein sequence ID" value="TWF31707.1"/>
    <property type="molecule type" value="Genomic_DNA"/>
</dbReference>
<dbReference type="AlphaFoldDB" id="A0A561P0P9"/>
<evidence type="ECO:0000259" key="1">
    <source>
        <dbReference type="Pfam" id="PF21781"/>
    </source>
</evidence>
<dbReference type="InterPro" id="IPR049241">
    <property type="entry name" value="DUF6876"/>
</dbReference>
<name>A0A561P0P9_9BACT</name>
<evidence type="ECO:0000313" key="3">
    <source>
        <dbReference type="Proteomes" id="UP000320811"/>
    </source>
</evidence>
<accession>A0A561P0P9</accession>
<organism evidence="2 3">
    <name type="scientific">Chitinophaga polysaccharea</name>
    <dbReference type="NCBI Taxonomy" id="1293035"/>
    <lineage>
        <taxon>Bacteria</taxon>
        <taxon>Pseudomonadati</taxon>
        <taxon>Bacteroidota</taxon>
        <taxon>Chitinophagia</taxon>
        <taxon>Chitinophagales</taxon>
        <taxon>Chitinophagaceae</taxon>
        <taxon>Chitinophaga</taxon>
    </lineage>
</organism>
<gene>
    <name evidence="2" type="ORF">FHW36_1181</name>
</gene>
<sequence length="134" mass="15811">MENSNKRQKNLNMILATQKFRGTDLVFKHDLTGRVMTEGILEIRDNYKGQWLIDHILFFTKCVALESNIQVWNLVRCFTTDDSFTESFYLTCSNDQNEMVYCTKINRVDFPADFLTLHYKEGVLYLPGDDFFKK</sequence>
<protein>
    <recommendedName>
        <fullName evidence="1">DUF6876 domain-containing protein</fullName>
    </recommendedName>
</protein>
<comment type="caution">
    <text evidence="2">The sequence shown here is derived from an EMBL/GenBank/DDBJ whole genome shotgun (WGS) entry which is preliminary data.</text>
</comment>
<feature type="domain" description="DUF6876" evidence="1">
    <location>
        <begin position="18"/>
        <end position="128"/>
    </location>
</feature>
<dbReference type="RefSeq" id="WP_145675230.1">
    <property type="nucleotide sequence ID" value="NZ_VIWO01000018.1"/>
</dbReference>
<proteinExistence type="predicted"/>